<feature type="region of interest" description="Disordered" evidence="1">
    <location>
        <begin position="59"/>
        <end position="86"/>
    </location>
</feature>
<evidence type="ECO:0000313" key="3">
    <source>
        <dbReference type="Proteomes" id="UP000827092"/>
    </source>
</evidence>
<dbReference type="EMBL" id="JAFNEN010000169">
    <property type="protein sequence ID" value="KAG8190972.1"/>
    <property type="molecule type" value="Genomic_DNA"/>
</dbReference>
<reference evidence="2 3" key="1">
    <citation type="journal article" date="2022" name="Nat. Ecol. Evol.">
        <title>A masculinizing supergene underlies an exaggerated male reproductive morph in a spider.</title>
        <authorList>
            <person name="Hendrickx F."/>
            <person name="De Corte Z."/>
            <person name="Sonet G."/>
            <person name="Van Belleghem S.M."/>
            <person name="Kostlbacher S."/>
            <person name="Vangestel C."/>
        </authorList>
    </citation>
    <scope>NUCLEOTIDE SEQUENCE [LARGE SCALE GENOMIC DNA]</scope>
    <source>
        <strain evidence="2">W744_W776</strain>
    </source>
</reference>
<name>A0AAV6V3J6_9ARAC</name>
<dbReference type="Proteomes" id="UP000827092">
    <property type="component" value="Unassembled WGS sequence"/>
</dbReference>
<sequence>MTLTTHEIVLKASLLRPNPTRRSTHRFLSPSGVQRSRKADRPPDTWEFLLEVKGKDETPHYQRLSASESTTSSQKHKKKSITSHEKIFQSSCMRPVSASALRQSQFALARLG</sequence>
<proteinExistence type="predicted"/>
<dbReference type="AlphaFoldDB" id="A0AAV6V3J6"/>
<feature type="region of interest" description="Disordered" evidence="1">
    <location>
        <begin position="14"/>
        <end position="44"/>
    </location>
</feature>
<gene>
    <name evidence="2" type="ORF">JTE90_010832</name>
</gene>
<keyword evidence="3" id="KW-1185">Reference proteome</keyword>
<accession>A0AAV6V3J6</accession>
<evidence type="ECO:0000313" key="2">
    <source>
        <dbReference type="EMBL" id="KAG8190972.1"/>
    </source>
</evidence>
<organism evidence="2 3">
    <name type="scientific">Oedothorax gibbosus</name>
    <dbReference type="NCBI Taxonomy" id="931172"/>
    <lineage>
        <taxon>Eukaryota</taxon>
        <taxon>Metazoa</taxon>
        <taxon>Ecdysozoa</taxon>
        <taxon>Arthropoda</taxon>
        <taxon>Chelicerata</taxon>
        <taxon>Arachnida</taxon>
        <taxon>Araneae</taxon>
        <taxon>Araneomorphae</taxon>
        <taxon>Entelegynae</taxon>
        <taxon>Araneoidea</taxon>
        <taxon>Linyphiidae</taxon>
        <taxon>Erigoninae</taxon>
        <taxon>Oedothorax</taxon>
    </lineage>
</organism>
<evidence type="ECO:0000256" key="1">
    <source>
        <dbReference type="SAM" id="MobiDB-lite"/>
    </source>
</evidence>
<protein>
    <submittedName>
        <fullName evidence="2">Uncharacterized protein</fullName>
    </submittedName>
</protein>
<comment type="caution">
    <text evidence="2">The sequence shown here is derived from an EMBL/GenBank/DDBJ whole genome shotgun (WGS) entry which is preliminary data.</text>
</comment>